<feature type="region of interest" description="Disordered" evidence="1">
    <location>
        <begin position="135"/>
        <end position="168"/>
    </location>
</feature>
<feature type="compositionally biased region" description="Polar residues" evidence="1">
    <location>
        <begin position="73"/>
        <end position="88"/>
    </location>
</feature>
<feature type="compositionally biased region" description="Acidic residues" evidence="1">
    <location>
        <begin position="57"/>
        <end position="72"/>
    </location>
</feature>
<sequence length="168" mass="18355">MAPLSRQDSSFDSLFDGPYSSQPNSEPDLEPVDTSAAAKPEAPEAPNTPRRSLPESKEEEDDPKTAVEEQDAGSESTFGILSQSSHVTASPDDLRSPTSSQAREEEKMKIPESERCSHEQVRAWLPLGSMFLADEGLEPTSSQAKPTVVDDDGKFEMDPEDDDPDADW</sequence>
<gene>
    <name evidence="2" type="ORF">MCHLO_16776</name>
</gene>
<dbReference type="EMBL" id="DF849967">
    <property type="protein sequence ID" value="GAT60660.1"/>
    <property type="molecule type" value="Genomic_DNA"/>
</dbReference>
<proteinExistence type="predicted"/>
<accession>A0ABQ0MBB5</accession>
<evidence type="ECO:0000256" key="1">
    <source>
        <dbReference type="SAM" id="MobiDB-lite"/>
    </source>
</evidence>
<feature type="compositionally biased region" description="Acidic residues" evidence="1">
    <location>
        <begin position="158"/>
        <end position="168"/>
    </location>
</feature>
<keyword evidence="3" id="KW-1185">Reference proteome</keyword>
<name>A0ABQ0MBB5_MYCCL</name>
<organism evidence="2 3">
    <name type="scientific">Mycena chlorophos</name>
    <name type="common">Agaric fungus</name>
    <name type="synonym">Agaricus chlorophos</name>
    <dbReference type="NCBI Taxonomy" id="658473"/>
    <lineage>
        <taxon>Eukaryota</taxon>
        <taxon>Fungi</taxon>
        <taxon>Dikarya</taxon>
        <taxon>Basidiomycota</taxon>
        <taxon>Agaricomycotina</taxon>
        <taxon>Agaricomycetes</taxon>
        <taxon>Agaricomycetidae</taxon>
        <taxon>Agaricales</taxon>
        <taxon>Marasmiineae</taxon>
        <taxon>Mycenaceae</taxon>
        <taxon>Mycena</taxon>
    </lineage>
</organism>
<evidence type="ECO:0000313" key="3">
    <source>
        <dbReference type="Proteomes" id="UP000815677"/>
    </source>
</evidence>
<feature type="compositionally biased region" description="Polar residues" evidence="1">
    <location>
        <begin position="1"/>
        <end position="12"/>
    </location>
</feature>
<evidence type="ECO:0000313" key="2">
    <source>
        <dbReference type="EMBL" id="GAT60660.1"/>
    </source>
</evidence>
<feature type="compositionally biased region" description="Basic and acidic residues" evidence="1">
    <location>
        <begin position="102"/>
        <end position="117"/>
    </location>
</feature>
<dbReference type="Proteomes" id="UP000815677">
    <property type="component" value="Unassembled WGS sequence"/>
</dbReference>
<protein>
    <submittedName>
        <fullName evidence="2">Uncharacterized protein</fullName>
    </submittedName>
</protein>
<feature type="region of interest" description="Disordered" evidence="1">
    <location>
        <begin position="1"/>
        <end position="117"/>
    </location>
</feature>
<reference evidence="2" key="1">
    <citation type="submission" date="2014-09" db="EMBL/GenBank/DDBJ databases">
        <title>Genome sequence of the luminous mushroom Mycena chlorophos for searching fungal bioluminescence genes.</title>
        <authorList>
            <person name="Tanaka Y."/>
            <person name="Kasuga D."/>
            <person name="Oba Y."/>
            <person name="Hase S."/>
            <person name="Sato K."/>
            <person name="Oba Y."/>
            <person name="Sakakibara Y."/>
        </authorList>
    </citation>
    <scope>NUCLEOTIDE SEQUENCE</scope>
</reference>